<evidence type="ECO:0000256" key="4">
    <source>
        <dbReference type="ARBA" id="ARBA00023065"/>
    </source>
</evidence>
<dbReference type="EMBL" id="DWXN01000010">
    <property type="protein sequence ID" value="HJB74964.1"/>
    <property type="molecule type" value="Genomic_DNA"/>
</dbReference>
<reference evidence="8" key="1">
    <citation type="journal article" date="2021" name="PeerJ">
        <title>Extensive microbial diversity within the chicken gut microbiome revealed by metagenomics and culture.</title>
        <authorList>
            <person name="Gilroy R."/>
            <person name="Ravi A."/>
            <person name="Getino M."/>
            <person name="Pursley I."/>
            <person name="Horton D.L."/>
            <person name="Alikhan N.F."/>
            <person name="Baker D."/>
            <person name="Gharbi K."/>
            <person name="Hall N."/>
            <person name="Watson M."/>
            <person name="Adriaenssens E.M."/>
            <person name="Foster-Nyarko E."/>
            <person name="Jarju S."/>
            <person name="Secka A."/>
            <person name="Antonio M."/>
            <person name="Oren A."/>
            <person name="Chaudhuri R.R."/>
            <person name="La Ragione R."/>
            <person name="Hildebrand F."/>
            <person name="Pallen M.J."/>
        </authorList>
    </citation>
    <scope>NUCLEOTIDE SEQUENCE</scope>
    <source>
        <strain evidence="8">CHK188-16595</strain>
    </source>
</reference>
<dbReference type="AlphaFoldDB" id="A0A9D2MJ24"/>
<dbReference type="PRINTS" id="PR00125">
    <property type="entry name" value="ATPASEDELTA"/>
</dbReference>
<organism evidence="8 9">
    <name type="scientific">Candidatus Eubacterium faecale</name>
    <dbReference type="NCBI Taxonomy" id="2838568"/>
    <lineage>
        <taxon>Bacteria</taxon>
        <taxon>Bacillati</taxon>
        <taxon>Bacillota</taxon>
        <taxon>Clostridia</taxon>
        <taxon>Eubacteriales</taxon>
        <taxon>Eubacteriaceae</taxon>
        <taxon>Eubacterium</taxon>
    </lineage>
</organism>
<comment type="function">
    <text evidence="7">F(1)F(0) ATP synthase produces ATP from ADP in the presence of a proton or sodium gradient. F-type ATPases consist of two structural domains, F(1) containing the extramembraneous catalytic core and F(0) containing the membrane proton channel, linked together by a central stalk and a peripheral stalk. During catalysis, ATP synthesis in the catalytic domain of F(1) is coupled via a rotary mechanism of the central stalk subunits to proton translocation.</text>
</comment>
<dbReference type="GO" id="GO:0046933">
    <property type="term" value="F:proton-transporting ATP synthase activity, rotational mechanism"/>
    <property type="evidence" value="ECO:0007669"/>
    <property type="project" value="UniProtKB-UniRule"/>
</dbReference>
<evidence type="ECO:0000256" key="3">
    <source>
        <dbReference type="ARBA" id="ARBA00022781"/>
    </source>
</evidence>
<comment type="similarity">
    <text evidence="7">Belongs to the ATPase delta chain family.</text>
</comment>
<comment type="subcellular location">
    <subcellularLocation>
        <location evidence="7">Cell membrane</location>
        <topology evidence="7">Peripheral membrane protein</topology>
    </subcellularLocation>
    <subcellularLocation>
        <location evidence="1">Membrane</location>
    </subcellularLocation>
</comment>
<dbReference type="InterPro" id="IPR038495">
    <property type="entry name" value="ATPase_E_C"/>
</dbReference>
<evidence type="ECO:0000256" key="2">
    <source>
        <dbReference type="ARBA" id="ARBA00022448"/>
    </source>
</evidence>
<dbReference type="Gene3D" id="3.30.2320.30">
    <property type="entry name" value="ATP synthase, E subunit, C-terminal"/>
    <property type="match status" value="1"/>
</dbReference>
<dbReference type="InterPro" id="IPR026015">
    <property type="entry name" value="ATP_synth_OSCP/delta_N_sf"/>
</dbReference>
<dbReference type="HAMAP" id="MF_01416">
    <property type="entry name" value="ATP_synth_delta_bact"/>
    <property type="match status" value="1"/>
</dbReference>
<evidence type="ECO:0000256" key="5">
    <source>
        <dbReference type="ARBA" id="ARBA00023136"/>
    </source>
</evidence>
<comment type="caution">
    <text evidence="8">The sequence shown here is derived from an EMBL/GenBank/DDBJ whole genome shotgun (WGS) entry which is preliminary data.</text>
</comment>
<dbReference type="SUPFAM" id="SSF47928">
    <property type="entry name" value="N-terminal domain of the delta subunit of the F1F0-ATP synthase"/>
    <property type="match status" value="1"/>
</dbReference>
<dbReference type="GO" id="GO:0005886">
    <property type="term" value="C:plasma membrane"/>
    <property type="evidence" value="ECO:0007669"/>
    <property type="project" value="UniProtKB-SubCell"/>
</dbReference>
<keyword evidence="4 7" id="KW-0406">Ion transport</keyword>
<dbReference type="InterPro" id="IPR000711">
    <property type="entry name" value="ATPase_OSCP/dsu"/>
</dbReference>
<proteinExistence type="inferred from homology"/>
<evidence type="ECO:0000313" key="8">
    <source>
        <dbReference type="EMBL" id="HJB74964.1"/>
    </source>
</evidence>
<keyword evidence="2 7" id="KW-0813">Transport</keyword>
<keyword evidence="7" id="KW-1003">Cell membrane</keyword>
<keyword evidence="7" id="KW-0139">CF(1)</keyword>
<evidence type="ECO:0000256" key="6">
    <source>
        <dbReference type="ARBA" id="ARBA00023310"/>
    </source>
</evidence>
<dbReference type="Proteomes" id="UP000823877">
    <property type="component" value="Unassembled WGS sequence"/>
</dbReference>
<keyword evidence="6 7" id="KW-0066">ATP synthesis</keyword>
<comment type="function">
    <text evidence="7">This protein is part of the stalk that links CF(0) to CF(1). It either transmits conformational changes from CF(0) to CF(1) or is implicated in proton conduction.</text>
</comment>
<dbReference type="Pfam" id="PF00213">
    <property type="entry name" value="OSCP"/>
    <property type="match status" value="1"/>
</dbReference>
<name>A0A9D2MJ24_9FIRM</name>
<evidence type="ECO:0000313" key="9">
    <source>
        <dbReference type="Proteomes" id="UP000823877"/>
    </source>
</evidence>
<evidence type="ECO:0000256" key="7">
    <source>
        <dbReference type="HAMAP-Rule" id="MF_01416"/>
    </source>
</evidence>
<dbReference type="PANTHER" id="PTHR11910">
    <property type="entry name" value="ATP SYNTHASE DELTA CHAIN"/>
    <property type="match status" value="1"/>
</dbReference>
<accession>A0A9D2MJ24</accession>
<keyword evidence="3 7" id="KW-0375">Hydrogen ion transport</keyword>
<gene>
    <name evidence="7 8" type="primary">atpH</name>
    <name evidence="8" type="ORF">IAA37_04730</name>
</gene>
<dbReference type="NCBIfam" id="TIGR01145">
    <property type="entry name" value="ATP_synt_delta"/>
    <property type="match status" value="1"/>
</dbReference>
<protein>
    <recommendedName>
        <fullName evidence="7">ATP synthase subunit delta</fullName>
    </recommendedName>
    <alternativeName>
        <fullName evidence="7">ATP synthase F(1) sector subunit delta</fullName>
    </alternativeName>
    <alternativeName>
        <fullName evidence="7">F-type ATPase subunit delta</fullName>
        <shortName evidence="7">F-ATPase subunit delta</shortName>
    </alternativeName>
</protein>
<dbReference type="SUPFAM" id="SSF160527">
    <property type="entry name" value="V-type ATPase subunit E-like"/>
    <property type="match status" value="1"/>
</dbReference>
<evidence type="ECO:0000256" key="1">
    <source>
        <dbReference type="ARBA" id="ARBA00004370"/>
    </source>
</evidence>
<reference evidence="8" key="2">
    <citation type="submission" date="2021-04" db="EMBL/GenBank/DDBJ databases">
        <authorList>
            <person name="Gilroy R."/>
        </authorList>
    </citation>
    <scope>NUCLEOTIDE SEQUENCE</scope>
    <source>
        <strain evidence="8">CHK188-16595</strain>
    </source>
</reference>
<sequence>MMVLTQTAINYAEAMYEAEFTKEQLADVRSAFSGCPDLGKLLCVPVIPLKEKLDAVDQIFTGKAANLVKLMCQNGCISQILLVCDAYDELLKARSMQAQAVLTCVHPPDEEQLEKIKKFICKKQGTGSADIEIKTDPDILGGFIIQCGDTVYDRSLKGRIEKLRRNLVGEVD</sequence>
<dbReference type="GO" id="GO:0045259">
    <property type="term" value="C:proton-transporting ATP synthase complex"/>
    <property type="evidence" value="ECO:0007669"/>
    <property type="project" value="UniProtKB-KW"/>
</dbReference>
<keyword evidence="5 7" id="KW-0472">Membrane</keyword>